<proteinExistence type="predicted"/>
<dbReference type="AlphaFoldDB" id="A0A7X4K914"/>
<dbReference type="CDD" id="cd20335">
    <property type="entry name" value="BRcat_RBR"/>
    <property type="match status" value="1"/>
</dbReference>
<comment type="caution">
    <text evidence="1">The sequence shown here is derived from an EMBL/GenBank/DDBJ whole genome shotgun (WGS) entry which is preliminary data.</text>
</comment>
<evidence type="ECO:0000313" key="2">
    <source>
        <dbReference type="Proteomes" id="UP000465810"/>
    </source>
</evidence>
<gene>
    <name evidence="1" type="ORF">GR702_17665</name>
</gene>
<dbReference type="Proteomes" id="UP000465810">
    <property type="component" value="Unassembled WGS sequence"/>
</dbReference>
<reference evidence="1 2" key="1">
    <citation type="submission" date="2019-12" db="EMBL/GenBank/DDBJ databases">
        <authorList>
            <person name="Feng G."/>
            <person name="Zhu H."/>
        </authorList>
    </citation>
    <scope>NUCLEOTIDE SEQUENCE [LARGE SCALE GENOMIC DNA]</scope>
    <source>
        <strain evidence="1 2">FGD1</strain>
    </source>
</reference>
<organism evidence="1 2">
    <name type="scientific">Novosphingobium silvae</name>
    <dbReference type="NCBI Taxonomy" id="2692619"/>
    <lineage>
        <taxon>Bacteria</taxon>
        <taxon>Pseudomonadati</taxon>
        <taxon>Pseudomonadota</taxon>
        <taxon>Alphaproteobacteria</taxon>
        <taxon>Sphingomonadales</taxon>
        <taxon>Sphingomonadaceae</taxon>
        <taxon>Novosphingobium</taxon>
    </lineage>
</organism>
<dbReference type="EMBL" id="WVTD01000017">
    <property type="protein sequence ID" value="MYL99592.1"/>
    <property type="molecule type" value="Genomic_DNA"/>
</dbReference>
<evidence type="ECO:0000313" key="1">
    <source>
        <dbReference type="EMBL" id="MYL99592.1"/>
    </source>
</evidence>
<name>A0A7X4K914_9SPHN</name>
<dbReference type="RefSeq" id="WP_160987034.1">
    <property type="nucleotide sequence ID" value="NZ_WVTD01000017.1"/>
</dbReference>
<keyword evidence="2" id="KW-1185">Reference proteome</keyword>
<accession>A0A7X4K914</accession>
<sequence>MTLPHCLICDDTGFKDHASFRMDPCDHLQLPPLPALKPCPNPSCGSIRIVFRSDPSTGQTIACRDCGLSTTQGEQDHQYATWNGLLRADLGPPRAWLYTSRFGDAELIFNRNTEYAVRLREQGYSESALHHGALTAEISGQ</sequence>
<protein>
    <submittedName>
        <fullName evidence="1">Uncharacterized protein</fullName>
    </submittedName>
</protein>